<evidence type="ECO:0000256" key="1">
    <source>
        <dbReference type="ARBA" id="ARBA00010618"/>
    </source>
</evidence>
<evidence type="ECO:0000313" key="8">
    <source>
        <dbReference type="EMBL" id="QQO10645.1"/>
    </source>
</evidence>
<dbReference type="SUPFAM" id="SSF50104">
    <property type="entry name" value="Translation proteins SH3-like domain"/>
    <property type="match status" value="1"/>
</dbReference>
<dbReference type="Pfam" id="PF00467">
    <property type="entry name" value="KOW"/>
    <property type="match status" value="1"/>
</dbReference>
<dbReference type="HAMAP" id="MF_01326_B">
    <property type="entry name" value="Ribosomal_uL24_B"/>
    <property type="match status" value="1"/>
</dbReference>
<keyword evidence="5" id="KW-0699">rRNA-binding</keyword>
<evidence type="ECO:0000313" key="9">
    <source>
        <dbReference type="Proteomes" id="UP000595917"/>
    </source>
</evidence>
<dbReference type="GO" id="GO:1990904">
    <property type="term" value="C:ribonucleoprotein complex"/>
    <property type="evidence" value="ECO:0007669"/>
    <property type="project" value="UniProtKB-KW"/>
</dbReference>
<sequence>MAANAEHKFKIKKEDTVEIIAGKDKGKRGRVLKILRAKDRVIVEGANIVKKAMKRRSQQDRGGIVEVEAAIHSSNVMIVCKKCGPTRIGYKLDGDKKTRVCRKCGEAL</sequence>
<dbReference type="RefSeq" id="WP_215627950.1">
    <property type="nucleotide sequence ID" value="NZ_CP067089.2"/>
</dbReference>
<dbReference type="PROSITE" id="PS01108">
    <property type="entry name" value="RIBOSOMAL_L24"/>
    <property type="match status" value="1"/>
</dbReference>
<dbReference type="Gene3D" id="2.30.30.30">
    <property type="match status" value="1"/>
</dbReference>
<keyword evidence="5" id="KW-0694">RNA-binding</keyword>
<comment type="function">
    <text evidence="5">One of the proteins that surrounds the polypeptide exit tunnel on the outside of the subunit.</text>
</comment>
<feature type="domain" description="KOW" evidence="7">
    <location>
        <begin position="10"/>
        <end position="37"/>
    </location>
</feature>
<dbReference type="InterPro" id="IPR014722">
    <property type="entry name" value="Rib_uL2_dom2"/>
</dbReference>
<reference evidence="8" key="1">
    <citation type="submission" date="2021-01" db="EMBL/GenBank/DDBJ databases">
        <title>Description of Breznakiella homolactica.</title>
        <authorList>
            <person name="Song Y."/>
            <person name="Brune A."/>
        </authorList>
    </citation>
    <scope>NUCLEOTIDE SEQUENCE</scope>
    <source>
        <strain evidence="8">RmG30</strain>
    </source>
</reference>
<dbReference type="InterPro" id="IPR005825">
    <property type="entry name" value="Ribosomal_uL24_CS"/>
</dbReference>
<dbReference type="PANTHER" id="PTHR12903">
    <property type="entry name" value="MITOCHONDRIAL RIBOSOMAL PROTEIN L24"/>
    <property type="match status" value="1"/>
</dbReference>
<accession>A0A7T7XQI9</accession>
<comment type="subunit">
    <text evidence="5">Part of the 50S ribosomal subunit.</text>
</comment>
<keyword evidence="3 5" id="KW-0687">Ribonucleoprotein</keyword>
<dbReference type="GO" id="GO:0006412">
    <property type="term" value="P:translation"/>
    <property type="evidence" value="ECO:0007669"/>
    <property type="project" value="UniProtKB-UniRule"/>
</dbReference>
<dbReference type="Proteomes" id="UP000595917">
    <property type="component" value="Chromosome"/>
</dbReference>
<organism evidence="8 9">
    <name type="scientific">Breznakiella homolactica</name>
    <dbReference type="NCBI Taxonomy" id="2798577"/>
    <lineage>
        <taxon>Bacteria</taxon>
        <taxon>Pseudomonadati</taxon>
        <taxon>Spirochaetota</taxon>
        <taxon>Spirochaetia</taxon>
        <taxon>Spirochaetales</taxon>
        <taxon>Breznakiellaceae</taxon>
        <taxon>Breznakiella</taxon>
    </lineage>
</organism>
<dbReference type="InterPro" id="IPR057264">
    <property type="entry name" value="Ribosomal_uL24_C"/>
</dbReference>
<comment type="function">
    <text evidence="5">One of two assembly initiator proteins, it binds directly to the 5'-end of the 23S rRNA, where it nucleates assembly of the 50S subunit.</text>
</comment>
<dbReference type="GO" id="GO:0003735">
    <property type="term" value="F:structural constituent of ribosome"/>
    <property type="evidence" value="ECO:0007669"/>
    <property type="project" value="InterPro"/>
</dbReference>
<dbReference type="CDD" id="cd06089">
    <property type="entry name" value="KOW_RPL26"/>
    <property type="match status" value="1"/>
</dbReference>
<gene>
    <name evidence="5" type="primary">rplX</name>
    <name evidence="8" type="ORF">JFL75_06935</name>
</gene>
<dbReference type="GO" id="GO:0019843">
    <property type="term" value="F:rRNA binding"/>
    <property type="evidence" value="ECO:0007669"/>
    <property type="project" value="UniProtKB-UniRule"/>
</dbReference>
<dbReference type="InterPro" id="IPR008991">
    <property type="entry name" value="Translation_prot_SH3-like_sf"/>
</dbReference>
<dbReference type="GO" id="GO:0005840">
    <property type="term" value="C:ribosome"/>
    <property type="evidence" value="ECO:0007669"/>
    <property type="project" value="UniProtKB-KW"/>
</dbReference>
<comment type="similarity">
    <text evidence="1 5 6">Belongs to the universal ribosomal protein uL24 family.</text>
</comment>
<keyword evidence="9" id="KW-1185">Reference proteome</keyword>
<dbReference type="InterPro" id="IPR003256">
    <property type="entry name" value="Ribosomal_uL24"/>
</dbReference>
<dbReference type="KEGG" id="bhc:JFL75_06935"/>
<dbReference type="SMART" id="SM00739">
    <property type="entry name" value="KOW"/>
    <property type="match status" value="1"/>
</dbReference>
<protein>
    <recommendedName>
        <fullName evidence="4 5">Large ribosomal subunit protein uL24</fullName>
    </recommendedName>
</protein>
<evidence type="ECO:0000256" key="6">
    <source>
        <dbReference type="RuleBase" id="RU003477"/>
    </source>
</evidence>
<dbReference type="AlphaFoldDB" id="A0A7T7XQI9"/>
<name>A0A7T7XQI9_9SPIR</name>
<evidence type="ECO:0000256" key="3">
    <source>
        <dbReference type="ARBA" id="ARBA00023274"/>
    </source>
</evidence>
<keyword evidence="2 5" id="KW-0689">Ribosomal protein</keyword>
<dbReference type="EMBL" id="CP067089">
    <property type="protein sequence ID" value="QQO10645.1"/>
    <property type="molecule type" value="Genomic_DNA"/>
</dbReference>
<evidence type="ECO:0000259" key="7">
    <source>
        <dbReference type="SMART" id="SM00739"/>
    </source>
</evidence>
<dbReference type="InterPro" id="IPR005824">
    <property type="entry name" value="KOW"/>
</dbReference>
<evidence type="ECO:0000256" key="4">
    <source>
        <dbReference type="ARBA" id="ARBA00035206"/>
    </source>
</evidence>
<evidence type="ECO:0000256" key="5">
    <source>
        <dbReference type="HAMAP-Rule" id="MF_01326"/>
    </source>
</evidence>
<proteinExistence type="inferred from homology"/>
<dbReference type="Pfam" id="PF17136">
    <property type="entry name" value="ribosomal_L24"/>
    <property type="match status" value="1"/>
</dbReference>
<dbReference type="InterPro" id="IPR041988">
    <property type="entry name" value="Ribosomal_uL24_KOW"/>
</dbReference>
<dbReference type="NCBIfam" id="TIGR01079">
    <property type="entry name" value="rplX_bact"/>
    <property type="match status" value="1"/>
</dbReference>
<evidence type="ECO:0000256" key="2">
    <source>
        <dbReference type="ARBA" id="ARBA00022980"/>
    </source>
</evidence>